<name>A0AA39T948_ACESA</name>
<dbReference type="Proteomes" id="UP001168877">
    <property type="component" value="Unassembled WGS sequence"/>
</dbReference>
<sequence>MVPNASVAIAEDDQSGHLAPGFYFPTPLEASGGGGVRSGHLAPGFYFPTPLEASGGGGDYSLTGSGDLRESV</sequence>
<protein>
    <submittedName>
        <fullName evidence="2">Uncharacterized protein</fullName>
    </submittedName>
</protein>
<gene>
    <name evidence="2" type="ORF">LWI29_035516</name>
</gene>
<evidence type="ECO:0000256" key="1">
    <source>
        <dbReference type="SAM" id="MobiDB-lite"/>
    </source>
</evidence>
<accession>A0AA39T948</accession>
<reference evidence="2" key="1">
    <citation type="journal article" date="2022" name="Plant J.">
        <title>Strategies of tolerance reflected in two North American maple genomes.</title>
        <authorList>
            <person name="McEvoy S.L."/>
            <person name="Sezen U.U."/>
            <person name="Trouern-Trend A."/>
            <person name="McMahon S.M."/>
            <person name="Schaberg P.G."/>
            <person name="Yang J."/>
            <person name="Wegrzyn J.L."/>
            <person name="Swenson N.G."/>
        </authorList>
    </citation>
    <scope>NUCLEOTIDE SEQUENCE</scope>
    <source>
        <strain evidence="2">NS2018</strain>
    </source>
</reference>
<evidence type="ECO:0000313" key="3">
    <source>
        <dbReference type="Proteomes" id="UP001168877"/>
    </source>
</evidence>
<organism evidence="2 3">
    <name type="scientific">Acer saccharum</name>
    <name type="common">Sugar maple</name>
    <dbReference type="NCBI Taxonomy" id="4024"/>
    <lineage>
        <taxon>Eukaryota</taxon>
        <taxon>Viridiplantae</taxon>
        <taxon>Streptophyta</taxon>
        <taxon>Embryophyta</taxon>
        <taxon>Tracheophyta</taxon>
        <taxon>Spermatophyta</taxon>
        <taxon>Magnoliopsida</taxon>
        <taxon>eudicotyledons</taxon>
        <taxon>Gunneridae</taxon>
        <taxon>Pentapetalae</taxon>
        <taxon>rosids</taxon>
        <taxon>malvids</taxon>
        <taxon>Sapindales</taxon>
        <taxon>Sapindaceae</taxon>
        <taxon>Hippocastanoideae</taxon>
        <taxon>Acereae</taxon>
        <taxon>Acer</taxon>
    </lineage>
</organism>
<dbReference type="EMBL" id="JAUESC010000003">
    <property type="protein sequence ID" value="KAK0602639.1"/>
    <property type="molecule type" value="Genomic_DNA"/>
</dbReference>
<reference evidence="2" key="2">
    <citation type="submission" date="2023-06" db="EMBL/GenBank/DDBJ databases">
        <authorList>
            <person name="Swenson N.G."/>
            <person name="Wegrzyn J.L."/>
            <person name="Mcevoy S.L."/>
        </authorList>
    </citation>
    <scope>NUCLEOTIDE SEQUENCE</scope>
    <source>
        <strain evidence="2">NS2018</strain>
        <tissue evidence="2">Leaf</tissue>
    </source>
</reference>
<keyword evidence="3" id="KW-1185">Reference proteome</keyword>
<proteinExistence type="predicted"/>
<comment type="caution">
    <text evidence="2">The sequence shown here is derived from an EMBL/GenBank/DDBJ whole genome shotgun (WGS) entry which is preliminary data.</text>
</comment>
<dbReference type="AlphaFoldDB" id="A0AA39T948"/>
<evidence type="ECO:0000313" key="2">
    <source>
        <dbReference type="EMBL" id="KAK0602639.1"/>
    </source>
</evidence>
<feature type="region of interest" description="Disordered" evidence="1">
    <location>
        <begin position="52"/>
        <end position="72"/>
    </location>
</feature>